<accession>A0A1I5E6Z0</accession>
<dbReference type="AlphaFoldDB" id="A0A1I5E6Z0"/>
<evidence type="ECO:0000313" key="2">
    <source>
        <dbReference type="Proteomes" id="UP000199137"/>
    </source>
</evidence>
<gene>
    <name evidence="1" type="ORF">SAMN05421854_101513</name>
</gene>
<dbReference type="EMBL" id="FOWC01000001">
    <property type="protein sequence ID" value="SFO06891.1"/>
    <property type="molecule type" value="Genomic_DNA"/>
</dbReference>
<protein>
    <submittedName>
        <fullName evidence="1">Uncharacterized protein</fullName>
    </submittedName>
</protein>
<proteinExistence type="predicted"/>
<dbReference type="Proteomes" id="UP000199137">
    <property type="component" value="Unassembled WGS sequence"/>
</dbReference>
<sequence length="41" mass="4485">MSGGVEQAARLVFVFAVEIVLQAWRHHDVDAVEEVVGGEHP</sequence>
<organism evidence="1 2">
    <name type="scientific">Amycolatopsis rubida</name>
    <dbReference type="NCBI Taxonomy" id="112413"/>
    <lineage>
        <taxon>Bacteria</taxon>
        <taxon>Bacillati</taxon>
        <taxon>Actinomycetota</taxon>
        <taxon>Actinomycetes</taxon>
        <taxon>Pseudonocardiales</taxon>
        <taxon>Pseudonocardiaceae</taxon>
        <taxon>Amycolatopsis</taxon>
    </lineage>
</organism>
<reference evidence="1 2" key="1">
    <citation type="submission" date="2016-10" db="EMBL/GenBank/DDBJ databases">
        <authorList>
            <person name="de Groot N.N."/>
        </authorList>
    </citation>
    <scope>NUCLEOTIDE SEQUENCE [LARGE SCALE GENOMIC DNA]</scope>
    <source>
        <strain evidence="1 2">DSM 44637</strain>
    </source>
</reference>
<evidence type="ECO:0000313" key="1">
    <source>
        <dbReference type="EMBL" id="SFO06891.1"/>
    </source>
</evidence>
<name>A0A1I5E6Z0_9PSEU</name>